<dbReference type="InterPro" id="IPR050601">
    <property type="entry name" value="CPA3_antiporter_subunitC"/>
</dbReference>
<dbReference type="Pfam" id="PF00420">
    <property type="entry name" value="Oxidored_q2"/>
    <property type="match status" value="1"/>
</dbReference>
<comment type="similarity">
    <text evidence="2">Belongs to the CPA3 antiporters (TC 2.A.63) subunit C family.</text>
</comment>
<name>A0ABQ4DRK3_9CELL</name>
<evidence type="ECO:0000256" key="1">
    <source>
        <dbReference type="ARBA" id="ARBA00004651"/>
    </source>
</evidence>
<evidence type="ECO:0000256" key="3">
    <source>
        <dbReference type="ARBA" id="ARBA00022475"/>
    </source>
</evidence>
<feature type="compositionally biased region" description="Basic and acidic residues" evidence="7">
    <location>
        <begin position="112"/>
        <end position="121"/>
    </location>
</feature>
<keyword evidence="10" id="KW-1185">Reference proteome</keyword>
<protein>
    <submittedName>
        <fullName evidence="9">Cation:proton antiporter</fullName>
    </submittedName>
</protein>
<feature type="transmembrane region" description="Helical" evidence="8">
    <location>
        <begin position="26"/>
        <end position="47"/>
    </location>
</feature>
<keyword evidence="3" id="KW-1003">Cell membrane</keyword>
<feature type="compositionally biased region" description="Basic and acidic residues" evidence="7">
    <location>
        <begin position="128"/>
        <end position="138"/>
    </location>
</feature>
<dbReference type="PANTHER" id="PTHR34583">
    <property type="entry name" value="ANTIPORTER SUBUNIT MNHC2-RELATED"/>
    <property type="match status" value="1"/>
</dbReference>
<evidence type="ECO:0000256" key="5">
    <source>
        <dbReference type="ARBA" id="ARBA00022989"/>
    </source>
</evidence>
<dbReference type="Gene3D" id="1.10.287.3510">
    <property type="match status" value="1"/>
</dbReference>
<dbReference type="PANTHER" id="PTHR34583:SF2">
    <property type="entry name" value="ANTIPORTER SUBUNIT MNHC2-RELATED"/>
    <property type="match status" value="1"/>
</dbReference>
<sequence>MTLALTVGVLVAGAAYLLQRRELLRVILGFVLLSHAVNLLLMAAGGTDRRGEPLGTDPDPLVTGDPLPQAFVLTAIVIAFAITIYLLVLAVTGSRSEAAGTVAPGDDDDPHPDDLDTDQHRTGQHQTEQYRTDDHRTVGEGSTP</sequence>
<reference evidence="9 10" key="1">
    <citation type="submission" date="2021-01" db="EMBL/GenBank/DDBJ databases">
        <title>Whole genome shotgun sequence of Cellulomonas phragmiteti NBRC 110785.</title>
        <authorList>
            <person name="Komaki H."/>
            <person name="Tamura T."/>
        </authorList>
    </citation>
    <scope>NUCLEOTIDE SEQUENCE [LARGE SCALE GENOMIC DNA]</scope>
    <source>
        <strain evidence="9 10">NBRC 110785</strain>
    </source>
</reference>
<dbReference type="EMBL" id="BONP01000030">
    <property type="protein sequence ID" value="GIG41571.1"/>
    <property type="molecule type" value="Genomic_DNA"/>
</dbReference>
<gene>
    <name evidence="9" type="ORF">Cph01nite_33330</name>
</gene>
<dbReference type="InterPro" id="IPR039428">
    <property type="entry name" value="NUOK/Mnh_C1-like"/>
</dbReference>
<evidence type="ECO:0000256" key="6">
    <source>
        <dbReference type="ARBA" id="ARBA00023136"/>
    </source>
</evidence>
<evidence type="ECO:0000256" key="8">
    <source>
        <dbReference type="SAM" id="Phobius"/>
    </source>
</evidence>
<feature type="transmembrane region" description="Helical" evidence="8">
    <location>
        <begin position="67"/>
        <end position="88"/>
    </location>
</feature>
<comment type="caution">
    <text evidence="9">The sequence shown here is derived from an EMBL/GenBank/DDBJ whole genome shotgun (WGS) entry which is preliminary data.</text>
</comment>
<comment type="subcellular location">
    <subcellularLocation>
        <location evidence="1">Cell membrane</location>
        <topology evidence="1">Multi-pass membrane protein</topology>
    </subcellularLocation>
</comment>
<proteinExistence type="inferred from homology"/>
<keyword evidence="5 8" id="KW-1133">Transmembrane helix</keyword>
<evidence type="ECO:0000313" key="9">
    <source>
        <dbReference type="EMBL" id="GIG41571.1"/>
    </source>
</evidence>
<evidence type="ECO:0000256" key="7">
    <source>
        <dbReference type="SAM" id="MobiDB-lite"/>
    </source>
</evidence>
<organism evidence="9 10">
    <name type="scientific">Cellulomonas phragmiteti</name>
    <dbReference type="NCBI Taxonomy" id="478780"/>
    <lineage>
        <taxon>Bacteria</taxon>
        <taxon>Bacillati</taxon>
        <taxon>Actinomycetota</taxon>
        <taxon>Actinomycetes</taxon>
        <taxon>Micrococcales</taxon>
        <taxon>Cellulomonadaceae</taxon>
        <taxon>Cellulomonas</taxon>
    </lineage>
</organism>
<evidence type="ECO:0000256" key="4">
    <source>
        <dbReference type="ARBA" id="ARBA00022692"/>
    </source>
</evidence>
<accession>A0ABQ4DRK3</accession>
<evidence type="ECO:0000313" key="10">
    <source>
        <dbReference type="Proteomes" id="UP000614741"/>
    </source>
</evidence>
<dbReference type="Proteomes" id="UP000614741">
    <property type="component" value="Unassembled WGS sequence"/>
</dbReference>
<feature type="region of interest" description="Disordered" evidence="7">
    <location>
        <begin position="98"/>
        <end position="144"/>
    </location>
</feature>
<keyword evidence="4 8" id="KW-0812">Transmembrane</keyword>
<evidence type="ECO:0000256" key="2">
    <source>
        <dbReference type="ARBA" id="ARBA00010388"/>
    </source>
</evidence>
<keyword evidence="6 8" id="KW-0472">Membrane</keyword>
<dbReference type="RefSeq" id="WP_203675856.1">
    <property type="nucleotide sequence ID" value="NZ_BONP01000030.1"/>
</dbReference>